<dbReference type="InterPro" id="IPR001313">
    <property type="entry name" value="Pumilio_RNA-bd_rpt"/>
</dbReference>
<proteinExistence type="predicted"/>
<dbReference type="SUPFAM" id="SSF52833">
    <property type="entry name" value="Thioredoxin-like"/>
    <property type="match status" value="1"/>
</dbReference>
<feature type="repeat" description="Pumilio" evidence="10">
    <location>
        <begin position="1241"/>
        <end position="1276"/>
    </location>
</feature>
<feature type="repeat" description="Pumilio" evidence="10">
    <location>
        <begin position="1168"/>
        <end position="1204"/>
    </location>
</feature>
<evidence type="ECO:0000256" key="4">
    <source>
        <dbReference type="ARBA" id="ARBA00022845"/>
    </source>
</evidence>
<feature type="repeat" description="Pumilio" evidence="10">
    <location>
        <begin position="1024"/>
        <end position="1059"/>
    </location>
</feature>
<dbReference type="Pfam" id="PF07990">
    <property type="entry name" value="NABP"/>
    <property type="match status" value="1"/>
</dbReference>
<protein>
    <recommendedName>
        <fullName evidence="12">PUM-HD domain-containing protein</fullName>
    </recommendedName>
</protein>
<keyword evidence="8" id="KW-0676">Redox-active center</keyword>
<keyword evidence="6" id="KW-0813">Transport</keyword>
<evidence type="ECO:0000259" key="12">
    <source>
        <dbReference type="PROSITE" id="PS50303"/>
    </source>
</evidence>
<dbReference type="FunFam" id="3.40.30.10:FF:000245">
    <property type="entry name" value="Thioredoxin"/>
    <property type="match status" value="1"/>
</dbReference>
<evidence type="ECO:0000256" key="7">
    <source>
        <dbReference type="ARBA" id="ARBA00023157"/>
    </source>
</evidence>
<evidence type="ECO:0000256" key="8">
    <source>
        <dbReference type="ARBA" id="ARBA00023284"/>
    </source>
</evidence>
<dbReference type="GO" id="GO:0005737">
    <property type="term" value="C:cytoplasm"/>
    <property type="evidence" value="ECO:0007669"/>
    <property type="project" value="UniProtKB-SubCell"/>
</dbReference>
<dbReference type="PROSITE" id="PS50303">
    <property type="entry name" value="PUM_HD"/>
    <property type="match status" value="1"/>
</dbReference>
<feature type="domain" description="PUM-HD" evidence="12">
    <location>
        <begin position="1003"/>
        <end position="1344"/>
    </location>
</feature>
<evidence type="ECO:0000313" key="14">
    <source>
        <dbReference type="Proteomes" id="UP000834106"/>
    </source>
</evidence>
<dbReference type="SMART" id="SM00025">
    <property type="entry name" value="Pumilio"/>
    <property type="match status" value="8"/>
</dbReference>
<dbReference type="Proteomes" id="UP000834106">
    <property type="component" value="Chromosome 4"/>
</dbReference>
<dbReference type="CDD" id="cd02947">
    <property type="entry name" value="TRX_family"/>
    <property type="match status" value="1"/>
</dbReference>
<keyword evidence="4" id="KW-0810">Translation regulation</keyword>
<keyword evidence="3" id="KW-0677">Repeat</keyword>
<feature type="repeat" description="Pumilio" evidence="10">
    <location>
        <begin position="1132"/>
        <end position="1167"/>
    </location>
</feature>
<evidence type="ECO:0000256" key="11">
    <source>
        <dbReference type="SAM" id="MobiDB-lite"/>
    </source>
</evidence>
<keyword evidence="14" id="KW-1185">Reference proteome</keyword>
<dbReference type="Pfam" id="PF00085">
    <property type="entry name" value="Thioredoxin"/>
    <property type="match status" value="1"/>
</dbReference>
<gene>
    <name evidence="13" type="ORF">FPE_LOCUS7188</name>
</gene>
<dbReference type="Gene3D" id="3.40.30.10">
    <property type="entry name" value="Glutaredoxin"/>
    <property type="match status" value="1"/>
</dbReference>
<dbReference type="InterPro" id="IPR013766">
    <property type="entry name" value="Thioredoxin_domain"/>
</dbReference>
<organism evidence="13 14">
    <name type="scientific">Fraxinus pennsylvanica</name>
    <dbReference type="NCBI Taxonomy" id="56036"/>
    <lineage>
        <taxon>Eukaryota</taxon>
        <taxon>Viridiplantae</taxon>
        <taxon>Streptophyta</taxon>
        <taxon>Embryophyta</taxon>
        <taxon>Tracheophyta</taxon>
        <taxon>Spermatophyta</taxon>
        <taxon>Magnoliopsida</taxon>
        <taxon>eudicotyledons</taxon>
        <taxon>Gunneridae</taxon>
        <taxon>Pentapetalae</taxon>
        <taxon>asterids</taxon>
        <taxon>lamiids</taxon>
        <taxon>Lamiales</taxon>
        <taxon>Oleaceae</taxon>
        <taxon>Oleeae</taxon>
        <taxon>Fraxinus</taxon>
    </lineage>
</organism>
<comment type="function">
    <text evidence="9">Sequence-specific RNA-binding protein that regulates translation and mRNA stability by binding the 3'-UTR of target mRNAs. Binds the APUM-binding elements (APBEs) in the 3'-UTR mRNA sequence of CLV1, PNH, WUS and FAS2.</text>
</comment>
<feature type="repeat" description="Pumilio" evidence="10">
    <location>
        <begin position="1205"/>
        <end position="1240"/>
    </location>
</feature>
<feature type="repeat" description="Pumilio" evidence="10">
    <location>
        <begin position="1277"/>
        <end position="1318"/>
    </location>
</feature>
<dbReference type="GO" id="GO:0006417">
    <property type="term" value="P:regulation of translation"/>
    <property type="evidence" value="ECO:0007669"/>
    <property type="project" value="UniProtKB-KW"/>
</dbReference>
<dbReference type="PANTHER" id="PTHR12537:SF12">
    <property type="entry name" value="MATERNAL PROTEIN PUMILIO"/>
    <property type="match status" value="1"/>
</dbReference>
<evidence type="ECO:0000256" key="10">
    <source>
        <dbReference type="PROSITE-ProRule" id="PRU00317"/>
    </source>
</evidence>
<dbReference type="Pfam" id="PF00806">
    <property type="entry name" value="PUF"/>
    <property type="match status" value="8"/>
</dbReference>
<dbReference type="InterPro" id="IPR016024">
    <property type="entry name" value="ARM-type_fold"/>
</dbReference>
<evidence type="ECO:0000256" key="6">
    <source>
        <dbReference type="ARBA" id="ARBA00022982"/>
    </source>
</evidence>
<evidence type="ECO:0000256" key="2">
    <source>
        <dbReference type="ARBA" id="ARBA00022490"/>
    </source>
</evidence>
<evidence type="ECO:0000256" key="5">
    <source>
        <dbReference type="ARBA" id="ARBA00022884"/>
    </source>
</evidence>
<feature type="repeat" description="Pumilio" evidence="10">
    <location>
        <begin position="1096"/>
        <end position="1131"/>
    </location>
</feature>
<dbReference type="EMBL" id="OU503039">
    <property type="protein sequence ID" value="CAI9759758.1"/>
    <property type="molecule type" value="Genomic_DNA"/>
</dbReference>
<dbReference type="InterPro" id="IPR033133">
    <property type="entry name" value="PUM-HD"/>
</dbReference>
<dbReference type="FunFam" id="1.25.10.10:FF:000004">
    <property type="entry name" value="Pumilio homolog 1 isoform 2"/>
    <property type="match status" value="1"/>
</dbReference>
<dbReference type="InterPro" id="IPR012940">
    <property type="entry name" value="NABP"/>
</dbReference>
<evidence type="ECO:0000256" key="3">
    <source>
        <dbReference type="ARBA" id="ARBA00022737"/>
    </source>
</evidence>
<dbReference type="PANTHER" id="PTHR12537">
    <property type="entry name" value="RNA BINDING PROTEIN PUMILIO-RELATED"/>
    <property type="match status" value="1"/>
</dbReference>
<dbReference type="InterPro" id="IPR011989">
    <property type="entry name" value="ARM-like"/>
</dbReference>
<sequence length="1360" mass="150571">MVDHISGIEFGGIDTGKSREIPFVCNPHQNSVGDIYVDCGSYHPLLWSADGFNRIPTNNASYVNSSMRLLPQHLKRESKRLPEIDVYISHCSRCHIVGVWNLFSHVENYPKFKLMLYKNVLALNYHGEAGSIVQQGLHNLPLSVELEPISGEAQFDRVIAEAQQLDESIVILWMATWCRKCIYLKPKLEKLAADYYPRMRFCCVDVNNVPHKLVVHAGVTKMPTIQLWRDGKKQAEVIGGHKAYLVVNEGLFELEIHVILSNVNVRRNFGDNIMNGLNSKGNLENSAKLQNELELLLLQKHSNGGLILERERELNINRSGSAPPTVESALCTAGSLFKNPNFMPLDNGGSSSGNSGNNGLLTEEEIRSLPAYLEYYYSNENLNPRLPPPLLSKEDWRVAQRIRAAGSGFGGVGDWRNKNLVDDGVQSSLFSMQPGISVQKADNELIELRKAALRNVSRKNSFEYLHKASTGSSSTGMGVRRKSFADILQEGLGQPVTSSGRLSRPASHDSVGDVLSSTGMSQEGHGRPMTSLGHLSRPASHDSFGSVLGSVGMSQEGLGHRMRSSGRLSRPASHDSIAAVLGSMGISSSHSAQIHNRADSIEALHSENAFTGFSSTQNLGLALPNSFVSSVGSSLSRNRTPDSHLVGRSTSPRLVNVGNGVRFTDMITSSASDTINVSSSGIYEIDDITASLSGLSMSKGQHLKQDNILNSSLQTGMSNGHRENQHQPYFDKSTIEKLANAITYADLSRDNGSMRGLNISNSHLDGQFNFPTRESSFSNLQSQFNPSEYAIKEDLNIQLQGHNFPFMVVSDRGHSGCSTDHKPDMMIDNRLASGSVLNGTTGNRQSLRSSNQTSSGLHHPVMDPQQIRYMQKMSNYGRNALYISGSSSQGRYYGGGPHGREELQPLEKAYLEALLVQHKRQYQSHVLHESDGINHQYHVNPALDPCAVSYQGKPMMNSVHSTISTRSPVYSNGQRSHIQSFLRNSEGVSTGSLHSKSENNMEGKSESLLEAFKNNKTRSLELSDVLSHFIEFSMDQYGSRFIQQKLEIATVEEKMKIFPEIIPHALSLMTDVFGNYVIQKFFEHGTESQQMELASQLIGHVLHLSLQMYGCRVIQKALEVVDVELQAKMVAELDGSVMKCVRDQNGNHVIQKSIECVPQDRIQFIISSLIGQVVTLSTHPYGCRVIQRILEHCDDPNTQQMLMDEIMNSICTLAQDQFGNYVIQHVLQHGKPHQRSAIISKLAGQIVKMSQQKFASNVVEKCLTFGGPEERKLLVSEMLGSTDENEPLQAMMKDQFGNYVVQKVLETCDDRSRELILSRIKVHLNALKRYTYGKHIVSRVEKLVATGEKHIGLSSSLSPS</sequence>
<accession>A0AAD1YYK0</accession>
<dbReference type="CDD" id="cd07920">
    <property type="entry name" value="Pumilio"/>
    <property type="match status" value="1"/>
</dbReference>
<name>A0AAD1YYK0_9LAMI</name>
<dbReference type="InterPro" id="IPR033712">
    <property type="entry name" value="Pumilio_RNA-bd"/>
</dbReference>
<feature type="region of interest" description="Disordered" evidence="11">
    <location>
        <begin position="494"/>
        <end position="528"/>
    </location>
</feature>
<evidence type="ECO:0000256" key="1">
    <source>
        <dbReference type="ARBA" id="ARBA00004496"/>
    </source>
</evidence>
<dbReference type="Gene3D" id="1.25.10.10">
    <property type="entry name" value="Leucine-rich Repeat Variant"/>
    <property type="match status" value="1"/>
</dbReference>
<keyword evidence="6" id="KW-0249">Electron transport</keyword>
<keyword evidence="7" id="KW-1015">Disulfide bond</keyword>
<dbReference type="PROSITE" id="PS50302">
    <property type="entry name" value="PUM"/>
    <property type="match status" value="8"/>
</dbReference>
<evidence type="ECO:0000313" key="13">
    <source>
        <dbReference type="EMBL" id="CAI9759758.1"/>
    </source>
</evidence>
<feature type="region of interest" description="Disordered" evidence="11">
    <location>
        <begin position="838"/>
        <end position="860"/>
    </location>
</feature>
<feature type="compositionally biased region" description="Polar residues" evidence="11">
    <location>
        <begin position="838"/>
        <end position="856"/>
    </location>
</feature>
<feature type="repeat" description="Pumilio" evidence="10">
    <location>
        <begin position="1060"/>
        <end position="1095"/>
    </location>
</feature>
<comment type="subcellular location">
    <subcellularLocation>
        <location evidence="1">Cytoplasm</location>
    </subcellularLocation>
</comment>
<keyword evidence="5" id="KW-0694">RNA-binding</keyword>
<dbReference type="GO" id="GO:0003729">
    <property type="term" value="F:mRNA binding"/>
    <property type="evidence" value="ECO:0007669"/>
    <property type="project" value="TreeGrafter"/>
</dbReference>
<dbReference type="InterPro" id="IPR036249">
    <property type="entry name" value="Thioredoxin-like_sf"/>
</dbReference>
<evidence type="ECO:0000256" key="9">
    <source>
        <dbReference type="ARBA" id="ARBA00055193"/>
    </source>
</evidence>
<reference evidence="13" key="1">
    <citation type="submission" date="2023-05" db="EMBL/GenBank/DDBJ databases">
        <authorList>
            <person name="Huff M."/>
        </authorList>
    </citation>
    <scope>NUCLEOTIDE SEQUENCE</scope>
</reference>
<keyword evidence="2" id="KW-0963">Cytoplasm</keyword>
<dbReference type="SUPFAM" id="SSF48371">
    <property type="entry name" value="ARM repeat"/>
    <property type="match status" value="1"/>
</dbReference>